<gene>
    <name evidence="2" type="ORF">AZ78_4734</name>
</gene>
<comment type="caution">
    <text evidence="2">The sequence shown here is derived from an EMBL/GenBank/DDBJ whole genome shotgun (WGS) entry which is preliminary data.</text>
</comment>
<dbReference type="AlphaFoldDB" id="A0A125MNP2"/>
<sequence length="181" mass="20170">MGRRGGGRRIGGQAEGWRRAHDGPRKATKTIPGVGAPACESGYSLKRPARRRYPNSRRRHRVASRRSRSANCFRFAALRLPPRTLASNAQIHRKPDVGSASVAQLADPAAAPDPALTTIWLFPEAYSDWPPKSCKRILSNPATNITQGSIWRSERTGCRPWRRSKRRRGIRISPTPPRSCT</sequence>
<organism evidence="2 3">
    <name type="scientific">Lysobacter capsici AZ78</name>
    <dbReference type="NCBI Taxonomy" id="1444315"/>
    <lineage>
        <taxon>Bacteria</taxon>
        <taxon>Pseudomonadati</taxon>
        <taxon>Pseudomonadota</taxon>
        <taxon>Gammaproteobacteria</taxon>
        <taxon>Lysobacterales</taxon>
        <taxon>Lysobacteraceae</taxon>
        <taxon>Lysobacter</taxon>
    </lineage>
</organism>
<evidence type="ECO:0000313" key="2">
    <source>
        <dbReference type="EMBL" id="KWS07173.1"/>
    </source>
</evidence>
<reference evidence="2 3" key="1">
    <citation type="journal article" date="2014" name="Genome Announc.">
        <title>Draft Genome Sequence of Lysobacter capsici AZ78, a Bacterium Antagonistic to Plant-Pathogenic Oomycetes.</title>
        <authorList>
            <person name="Puopolo G."/>
            <person name="Sonego P."/>
            <person name="Engelen K."/>
            <person name="Pertot I."/>
        </authorList>
    </citation>
    <scope>NUCLEOTIDE SEQUENCE [LARGE SCALE GENOMIC DNA]</scope>
    <source>
        <strain evidence="2 3">AZ78</strain>
    </source>
</reference>
<dbReference type="EMBL" id="JAJA02000001">
    <property type="protein sequence ID" value="KWS07173.1"/>
    <property type="molecule type" value="Genomic_DNA"/>
</dbReference>
<protein>
    <submittedName>
        <fullName evidence="2">Uncharacterized protein</fullName>
    </submittedName>
</protein>
<keyword evidence="3" id="KW-1185">Reference proteome</keyword>
<proteinExistence type="predicted"/>
<feature type="region of interest" description="Disordered" evidence="1">
    <location>
        <begin position="156"/>
        <end position="181"/>
    </location>
</feature>
<feature type="region of interest" description="Disordered" evidence="1">
    <location>
        <begin position="1"/>
        <end position="41"/>
    </location>
</feature>
<dbReference type="Proteomes" id="UP000023435">
    <property type="component" value="Unassembled WGS sequence"/>
</dbReference>
<evidence type="ECO:0000313" key="3">
    <source>
        <dbReference type="Proteomes" id="UP000023435"/>
    </source>
</evidence>
<feature type="compositionally biased region" description="Basic residues" evidence="1">
    <location>
        <begin position="160"/>
        <end position="170"/>
    </location>
</feature>
<accession>A0A125MNP2</accession>
<evidence type="ECO:0000256" key="1">
    <source>
        <dbReference type="SAM" id="MobiDB-lite"/>
    </source>
</evidence>
<name>A0A125MNP2_9GAMM</name>
<feature type="compositionally biased region" description="Basic and acidic residues" evidence="1">
    <location>
        <begin position="16"/>
        <end position="25"/>
    </location>
</feature>